<feature type="transmembrane region" description="Helical" evidence="7">
    <location>
        <begin position="356"/>
        <end position="373"/>
    </location>
</feature>
<dbReference type="RefSeq" id="WP_075086273.1">
    <property type="nucleotide sequence ID" value="NZ_CP042912.1"/>
</dbReference>
<evidence type="ECO:0000256" key="6">
    <source>
        <dbReference type="ARBA" id="ARBA00023136"/>
    </source>
</evidence>
<dbReference type="InterPro" id="IPR017871">
    <property type="entry name" value="ABC_transporter-like_CS"/>
</dbReference>
<evidence type="ECO:0000313" key="10">
    <source>
        <dbReference type="EMBL" id="QEG23605.1"/>
    </source>
</evidence>
<dbReference type="GO" id="GO:0016887">
    <property type="term" value="F:ATP hydrolysis activity"/>
    <property type="evidence" value="ECO:0007669"/>
    <property type="project" value="InterPro"/>
</dbReference>
<dbReference type="GO" id="GO:0005886">
    <property type="term" value="C:plasma membrane"/>
    <property type="evidence" value="ECO:0007669"/>
    <property type="project" value="UniProtKB-SubCell"/>
</dbReference>
<dbReference type="InterPro" id="IPR011527">
    <property type="entry name" value="ABC1_TM_dom"/>
</dbReference>
<dbReference type="PANTHER" id="PTHR43394">
    <property type="entry name" value="ATP-DEPENDENT PERMEASE MDL1, MITOCHONDRIAL"/>
    <property type="match status" value="1"/>
</dbReference>
<dbReference type="PROSITE" id="PS00211">
    <property type="entry name" value="ABC_TRANSPORTER_1"/>
    <property type="match status" value="1"/>
</dbReference>
<keyword evidence="5 7" id="KW-1133">Transmembrane helix</keyword>
<evidence type="ECO:0000259" key="9">
    <source>
        <dbReference type="PROSITE" id="PS50929"/>
    </source>
</evidence>
<dbReference type="InterPro" id="IPR027417">
    <property type="entry name" value="P-loop_NTPase"/>
</dbReference>
<dbReference type="PROSITE" id="PS50893">
    <property type="entry name" value="ABC_TRANSPORTER_2"/>
    <property type="match status" value="1"/>
</dbReference>
<feature type="transmembrane region" description="Helical" evidence="7">
    <location>
        <begin position="21"/>
        <end position="43"/>
    </location>
</feature>
<organism evidence="10 11">
    <name type="scientific">Mariniblastus fucicola</name>
    <dbReference type="NCBI Taxonomy" id="980251"/>
    <lineage>
        <taxon>Bacteria</taxon>
        <taxon>Pseudomonadati</taxon>
        <taxon>Planctomycetota</taxon>
        <taxon>Planctomycetia</taxon>
        <taxon>Pirellulales</taxon>
        <taxon>Pirellulaceae</taxon>
        <taxon>Mariniblastus</taxon>
    </lineage>
</organism>
<dbReference type="AlphaFoldDB" id="A0A5B9PEJ5"/>
<dbReference type="GO" id="GO:0015421">
    <property type="term" value="F:ABC-type oligopeptide transporter activity"/>
    <property type="evidence" value="ECO:0007669"/>
    <property type="project" value="TreeGrafter"/>
</dbReference>
<proteinExistence type="predicted"/>
<evidence type="ECO:0000256" key="1">
    <source>
        <dbReference type="ARBA" id="ARBA00004651"/>
    </source>
</evidence>
<feature type="transmembrane region" description="Helical" evidence="7">
    <location>
        <begin position="194"/>
        <end position="211"/>
    </location>
</feature>
<name>A0A5B9PEJ5_9BACT</name>
<dbReference type="Pfam" id="PF00664">
    <property type="entry name" value="ABC_membrane"/>
    <property type="match status" value="1"/>
</dbReference>
<keyword evidence="6 7" id="KW-0472">Membrane</keyword>
<dbReference type="STRING" id="980251.GCA_001642875_04447"/>
<dbReference type="PROSITE" id="PS50929">
    <property type="entry name" value="ABC_TM1F"/>
    <property type="match status" value="1"/>
</dbReference>
<dbReference type="InterPro" id="IPR003439">
    <property type="entry name" value="ABC_transporter-like_ATP-bd"/>
</dbReference>
<feature type="domain" description="ABC transmembrane type-1" evidence="9">
    <location>
        <begin position="114"/>
        <end position="388"/>
    </location>
</feature>
<evidence type="ECO:0000256" key="5">
    <source>
        <dbReference type="ARBA" id="ARBA00022989"/>
    </source>
</evidence>
<keyword evidence="2 7" id="KW-0812">Transmembrane</keyword>
<dbReference type="Pfam" id="PF00005">
    <property type="entry name" value="ABC_tran"/>
    <property type="match status" value="1"/>
</dbReference>
<evidence type="ECO:0000259" key="8">
    <source>
        <dbReference type="PROSITE" id="PS50893"/>
    </source>
</evidence>
<dbReference type="KEGG" id="mff:MFFC18_35060"/>
<dbReference type="Gene3D" id="1.20.1560.10">
    <property type="entry name" value="ABC transporter type 1, transmembrane domain"/>
    <property type="match status" value="1"/>
</dbReference>
<dbReference type="SUPFAM" id="SSF90123">
    <property type="entry name" value="ABC transporter transmembrane region"/>
    <property type="match status" value="1"/>
</dbReference>
<dbReference type="OrthoDB" id="9762778at2"/>
<dbReference type="FunFam" id="3.40.50.300:FF:000218">
    <property type="entry name" value="Multidrug ABC transporter ATP-binding protein"/>
    <property type="match status" value="1"/>
</dbReference>
<dbReference type="GO" id="GO:0005524">
    <property type="term" value="F:ATP binding"/>
    <property type="evidence" value="ECO:0007669"/>
    <property type="project" value="UniProtKB-KW"/>
</dbReference>
<dbReference type="Proteomes" id="UP000322214">
    <property type="component" value="Chromosome"/>
</dbReference>
<feature type="transmembrane region" description="Helical" evidence="7">
    <location>
        <begin position="130"/>
        <end position="159"/>
    </location>
</feature>
<comment type="subcellular location">
    <subcellularLocation>
        <location evidence="1">Cell membrane</location>
        <topology evidence="1">Multi-pass membrane protein</topology>
    </subcellularLocation>
</comment>
<protein>
    <submittedName>
        <fullName evidence="10">Putative ABC transporter ATP-binding protein</fullName>
    </submittedName>
</protein>
<evidence type="ECO:0000256" key="2">
    <source>
        <dbReference type="ARBA" id="ARBA00022692"/>
    </source>
</evidence>
<dbReference type="Gene3D" id="3.40.50.300">
    <property type="entry name" value="P-loop containing nucleotide triphosphate hydrolases"/>
    <property type="match status" value="1"/>
</dbReference>
<evidence type="ECO:0000256" key="7">
    <source>
        <dbReference type="SAM" id="Phobius"/>
    </source>
</evidence>
<dbReference type="SMART" id="SM00382">
    <property type="entry name" value="AAA"/>
    <property type="match status" value="1"/>
</dbReference>
<dbReference type="InterPro" id="IPR039421">
    <property type="entry name" value="Type_1_exporter"/>
</dbReference>
<accession>A0A5B9PEJ5</accession>
<feature type="transmembrane region" description="Helical" evidence="7">
    <location>
        <begin position="323"/>
        <end position="341"/>
    </location>
</feature>
<keyword evidence="11" id="KW-1185">Reference proteome</keyword>
<sequence>MINFLRVIKLSLVNKWKITALLVNSLIIGLLWGCSISAVYPFVEVVFSGNTIETWLVSEIEKTDEKIAELQITCSDLKLKVGDSGNSTQLRNELDTHSRRLIAEEKANQLYRTVMPWIEGRVPQTPFGTLVFVMSTLIMITIIKGVCLVLNSVLVAQIAQRTALVMRRQFYSSAVKMDQLTIDQKGTSAMQTMLIYNLNLVTAGLISLYGKGTREPLKMLVCLVLAACISWKLLLLTMVVAPIAGFVINRISQHMRTAAQRELGGIAGVLQSTMESLSALRTVRIFNRERTEKARFNRFSKTLYNLGVKQAFFDSLLRPTTELAGMVCVAIALLAGGYLVLNDTTHLLGVRMSDRPMTVSSVFLFFAMLAGISEPARKMSEIYNTLVRADVSSKGLYDFFEVEPEIQTPKNPSQLPLHSKGIRFKSVNFAYNLKQITLKRLDLIIPFGQTVALIGPNGSGKSTLINLLARFYDPQWGAVLIDGVDIKNVNPRHVRKQMAMVTQDPVLFKGTVLENIQYGNMNATSDDILRAAEMARVTDFLDVLPKGFDTMVGDRGNTLSGGQRQRIALARAIVADPRILFLDEATSQVDVASEQLIHDSLKQFLKQRTTIIISHRPATLEIADRVIVLEQGQIEEDLSSTEYFERYGIKLDRKRVA</sequence>
<keyword evidence="3" id="KW-0547">Nucleotide-binding</keyword>
<evidence type="ECO:0000256" key="3">
    <source>
        <dbReference type="ARBA" id="ARBA00022741"/>
    </source>
</evidence>
<dbReference type="InterPro" id="IPR036640">
    <property type="entry name" value="ABC1_TM_sf"/>
</dbReference>
<dbReference type="PANTHER" id="PTHR43394:SF1">
    <property type="entry name" value="ATP-BINDING CASSETTE SUB-FAMILY B MEMBER 10, MITOCHONDRIAL"/>
    <property type="match status" value="1"/>
</dbReference>
<dbReference type="InterPro" id="IPR003593">
    <property type="entry name" value="AAA+_ATPase"/>
</dbReference>
<dbReference type="EMBL" id="CP042912">
    <property type="protein sequence ID" value="QEG23605.1"/>
    <property type="molecule type" value="Genomic_DNA"/>
</dbReference>
<gene>
    <name evidence="10" type="ORF">MFFC18_35060</name>
</gene>
<feature type="transmembrane region" description="Helical" evidence="7">
    <location>
        <begin position="217"/>
        <end position="248"/>
    </location>
</feature>
<dbReference type="SUPFAM" id="SSF52540">
    <property type="entry name" value="P-loop containing nucleoside triphosphate hydrolases"/>
    <property type="match status" value="1"/>
</dbReference>
<evidence type="ECO:0000313" key="11">
    <source>
        <dbReference type="Proteomes" id="UP000322214"/>
    </source>
</evidence>
<keyword evidence="4 10" id="KW-0067">ATP-binding</keyword>
<evidence type="ECO:0000256" key="4">
    <source>
        <dbReference type="ARBA" id="ARBA00022840"/>
    </source>
</evidence>
<feature type="domain" description="ABC transporter" evidence="8">
    <location>
        <begin position="422"/>
        <end position="656"/>
    </location>
</feature>
<reference evidence="10 11" key="1">
    <citation type="submission" date="2019-08" db="EMBL/GenBank/DDBJ databases">
        <title>Deep-cultivation of Planctomycetes and their phenomic and genomic characterization uncovers novel biology.</title>
        <authorList>
            <person name="Wiegand S."/>
            <person name="Jogler M."/>
            <person name="Boedeker C."/>
            <person name="Pinto D."/>
            <person name="Vollmers J."/>
            <person name="Rivas-Marin E."/>
            <person name="Kohn T."/>
            <person name="Peeters S.H."/>
            <person name="Heuer A."/>
            <person name="Rast P."/>
            <person name="Oberbeckmann S."/>
            <person name="Bunk B."/>
            <person name="Jeske O."/>
            <person name="Meyerdierks A."/>
            <person name="Storesund J.E."/>
            <person name="Kallscheuer N."/>
            <person name="Luecker S."/>
            <person name="Lage O.M."/>
            <person name="Pohl T."/>
            <person name="Merkel B.J."/>
            <person name="Hornburger P."/>
            <person name="Mueller R.-W."/>
            <person name="Bruemmer F."/>
            <person name="Labrenz M."/>
            <person name="Spormann A.M."/>
            <person name="Op den Camp H."/>
            <person name="Overmann J."/>
            <person name="Amann R."/>
            <person name="Jetten M.S.M."/>
            <person name="Mascher T."/>
            <person name="Medema M.H."/>
            <person name="Devos D.P."/>
            <person name="Kaster A.-K."/>
            <person name="Ovreas L."/>
            <person name="Rohde M."/>
            <person name="Galperin M.Y."/>
            <person name="Jogler C."/>
        </authorList>
    </citation>
    <scope>NUCLEOTIDE SEQUENCE [LARGE SCALE GENOMIC DNA]</scope>
    <source>
        <strain evidence="10 11">FC18</strain>
    </source>
</reference>